<dbReference type="EMBL" id="VSSQ01082537">
    <property type="protein sequence ID" value="MPN31128.1"/>
    <property type="molecule type" value="Genomic_DNA"/>
</dbReference>
<dbReference type="AlphaFoldDB" id="A0A645GWM4"/>
<protein>
    <submittedName>
        <fullName evidence="1">Uncharacterized protein</fullName>
    </submittedName>
</protein>
<name>A0A645GWM4_9ZZZZ</name>
<organism evidence="1">
    <name type="scientific">bioreactor metagenome</name>
    <dbReference type="NCBI Taxonomy" id="1076179"/>
    <lineage>
        <taxon>unclassified sequences</taxon>
        <taxon>metagenomes</taxon>
        <taxon>ecological metagenomes</taxon>
    </lineage>
</organism>
<reference evidence="1" key="1">
    <citation type="submission" date="2019-08" db="EMBL/GenBank/DDBJ databases">
        <authorList>
            <person name="Kucharzyk K."/>
            <person name="Murdoch R.W."/>
            <person name="Higgins S."/>
            <person name="Loffler F."/>
        </authorList>
    </citation>
    <scope>NUCLEOTIDE SEQUENCE</scope>
</reference>
<gene>
    <name evidence="1" type="ORF">SDC9_178602</name>
</gene>
<evidence type="ECO:0000313" key="1">
    <source>
        <dbReference type="EMBL" id="MPN31128.1"/>
    </source>
</evidence>
<comment type="caution">
    <text evidence="1">The sequence shown here is derived from an EMBL/GenBank/DDBJ whole genome shotgun (WGS) entry which is preliminary data.</text>
</comment>
<proteinExistence type="predicted"/>
<accession>A0A645GWM4</accession>
<sequence length="99" mass="11070">MIAVGQEDIHFAPGNAGTQLLLDAVLQSHQCLGHPDIDVQIPGIDGFKFKIQRSAIQYIGGFAKSCHAFDHRFPSSFHIYLSIIGKGPHKFKKKRENKR</sequence>